<dbReference type="SUPFAM" id="SSF52058">
    <property type="entry name" value="L domain-like"/>
    <property type="match status" value="1"/>
</dbReference>
<evidence type="ECO:0000313" key="9">
    <source>
        <dbReference type="Proteomes" id="UP001443914"/>
    </source>
</evidence>
<keyword evidence="2" id="KW-0433">Leucine-rich repeat</keyword>
<dbReference type="PANTHER" id="PTHR48065:SF75">
    <property type="entry name" value="LEUCINE-RICH REPEAT-CONTAINING N-TERMINAL PLANT-TYPE DOMAIN-CONTAINING PROTEIN"/>
    <property type="match status" value="1"/>
</dbReference>
<evidence type="ECO:0000256" key="4">
    <source>
        <dbReference type="ARBA" id="ARBA00022737"/>
    </source>
</evidence>
<keyword evidence="3" id="KW-0732">Signal</keyword>
<dbReference type="Pfam" id="PF00560">
    <property type="entry name" value="LRR_1"/>
    <property type="match status" value="2"/>
</dbReference>
<evidence type="ECO:0000256" key="1">
    <source>
        <dbReference type="ARBA" id="ARBA00004370"/>
    </source>
</evidence>
<sequence length="191" mass="21125">MLEFFKGFIKLLTVDISDNFLEGSIPQEIGNQINLVGFYAWQNKLSGIIPDGFGHCSSLQALDIHGNFFHGGIPTSFSGLGSFQFVDLSDNNLSGTIPNYFTNFSQLEWLNFSYNNFEDGVPTAGVFANISEISLDGNVKLCGGIPELHLPRCEISKEKKKRRKTYYAVKLTVLLICALFGGVNHYGMVVP</sequence>
<dbReference type="InterPro" id="IPR001611">
    <property type="entry name" value="Leu-rich_rpt"/>
</dbReference>
<dbReference type="Gene3D" id="3.80.10.10">
    <property type="entry name" value="Ribonuclease Inhibitor"/>
    <property type="match status" value="1"/>
</dbReference>
<name>A0AAW1H8A3_SAPOF</name>
<evidence type="ECO:0008006" key="10">
    <source>
        <dbReference type="Google" id="ProtNLM"/>
    </source>
</evidence>
<evidence type="ECO:0000256" key="5">
    <source>
        <dbReference type="ARBA" id="ARBA00023136"/>
    </source>
</evidence>
<keyword evidence="7" id="KW-0812">Transmembrane</keyword>
<evidence type="ECO:0000256" key="2">
    <source>
        <dbReference type="ARBA" id="ARBA00022614"/>
    </source>
</evidence>
<dbReference type="InterPro" id="IPR032675">
    <property type="entry name" value="LRR_dom_sf"/>
</dbReference>
<organism evidence="8 9">
    <name type="scientific">Saponaria officinalis</name>
    <name type="common">Common soapwort</name>
    <name type="synonym">Lychnis saponaria</name>
    <dbReference type="NCBI Taxonomy" id="3572"/>
    <lineage>
        <taxon>Eukaryota</taxon>
        <taxon>Viridiplantae</taxon>
        <taxon>Streptophyta</taxon>
        <taxon>Embryophyta</taxon>
        <taxon>Tracheophyta</taxon>
        <taxon>Spermatophyta</taxon>
        <taxon>Magnoliopsida</taxon>
        <taxon>eudicotyledons</taxon>
        <taxon>Gunneridae</taxon>
        <taxon>Pentapetalae</taxon>
        <taxon>Caryophyllales</taxon>
        <taxon>Caryophyllaceae</taxon>
        <taxon>Caryophylleae</taxon>
        <taxon>Saponaria</taxon>
    </lineage>
</organism>
<feature type="transmembrane region" description="Helical" evidence="7">
    <location>
        <begin position="167"/>
        <end position="187"/>
    </location>
</feature>
<keyword evidence="7" id="KW-1133">Transmembrane helix</keyword>
<dbReference type="Pfam" id="PF13855">
    <property type="entry name" value="LRR_8"/>
    <property type="match status" value="1"/>
</dbReference>
<evidence type="ECO:0000256" key="6">
    <source>
        <dbReference type="ARBA" id="ARBA00023180"/>
    </source>
</evidence>
<evidence type="ECO:0000256" key="3">
    <source>
        <dbReference type="ARBA" id="ARBA00022729"/>
    </source>
</evidence>
<dbReference type="FunFam" id="3.80.10.10:FF:000041">
    <property type="entry name" value="LRR receptor-like serine/threonine-protein kinase ERECTA"/>
    <property type="match status" value="1"/>
</dbReference>
<evidence type="ECO:0000256" key="7">
    <source>
        <dbReference type="SAM" id="Phobius"/>
    </source>
</evidence>
<dbReference type="AlphaFoldDB" id="A0AAW1H8A3"/>
<accession>A0AAW1H8A3</accession>
<gene>
    <name evidence="8" type="ORF">RND81_12G088900</name>
</gene>
<dbReference type="Proteomes" id="UP001443914">
    <property type="component" value="Unassembled WGS sequence"/>
</dbReference>
<comment type="subcellular location">
    <subcellularLocation>
        <location evidence="1">Membrane</location>
    </subcellularLocation>
</comment>
<evidence type="ECO:0000313" key="8">
    <source>
        <dbReference type="EMBL" id="KAK9672279.1"/>
    </source>
</evidence>
<keyword evidence="6" id="KW-0325">Glycoprotein</keyword>
<keyword evidence="5 7" id="KW-0472">Membrane</keyword>
<comment type="caution">
    <text evidence="8">The sequence shown here is derived from an EMBL/GenBank/DDBJ whole genome shotgun (WGS) entry which is preliminary data.</text>
</comment>
<dbReference type="PANTHER" id="PTHR48065">
    <property type="entry name" value="OS10G0469600 PROTEIN"/>
    <property type="match status" value="1"/>
</dbReference>
<dbReference type="EMBL" id="JBDFQZ010000012">
    <property type="protein sequence ID" value="KAK9672279.1"/>
    <property type="molecule type" value="Genomic_DNA"/>
</dbReference>
<reference evidence="8" key="1">
    <citation type="submission" date="2024-03" db="EMBL/GenBank/DDBJ databases">
        <title>WGS assembly of Saponaria officinalis var. Norfolk2.</title>
        <authorList>
            <person name="Jenkins J."/>
            <person name="Shu S."/>
            <person name="Grimwood J."/>
            <person name="Barry K."/>
            <person name="Goodstein D."/>
            <person name="Schmutz J."/>
            <person name="Leebens-Mack J."/>
            <person name="Osbourn A."/>
        </authorList>
    </citation>
    <scope>NUCLEOTIDE SEQUENCE [LARGE SCALE GENOMIC DNA]</scope>
    <source>
        <strain evidence="8">JIC</strain>
    </source>
</reference>
<protein>
    <recommendedName>
        <fullName evidence="10">Non-specific serine/threonine protein kinase</fullName>
    </recommendedName>
</protein>
<keyword evidence="9" id="KW-1185">Reference proteome</keyword>
<proteinExistence type="predicted"/>
<dbReference type="GO" id="GO:0016020">
    <property type="term" value="C:membrane"/>
    <property type="evidence" value="ECO:0007669"/>
    <property type="project" value="UniProtKB-SubCell"/>
</dbReference>
<keyword evidence="4" id="KW-0677">Repeat</keyword>